<dbReference type="InterPro" id="IPR050930">
    <property type="entry name" value="MFS_Vesicular_Transporter"/>
</dbReference>
<feature type="transmembrane region" description="Helical" evidence="6">
    <location>
        <begin position="379"/>
        <end position="402"/>
    </location>
</feature>
<dbReference type="EMBL" id="JBICBT010000743">
    <property type="protein sequence ID" value="KAL3102940.1"/>
    <property type="molecule type" value="Genomic_DNA"/>
</dbReference>
<dbReference type="SUPFAM" id="SSF103473">
    <property type="entry name" value="MFS general substrate transporter"/>
    <property type="match status" value="1"/>
</dbReference>
<evidence type="ECO:0000313" key="7">
    <source>
        <dbReference type="EMBL" id="KAL3102940.1"/>
    </source>
</evidence>
<feature type="transmembrane region" description="Helical" evidence="6">
    <location>
        <begin position="60"/>
        <end position="80"/>
    </location>
</feature>
<accession>A0ABD2KJZ7</accession>
<keyword evidence="8" id="KW-1185">Reference proteome</keyword>
<dbReference type="Proteomes" id="UP001620626">
    <property type="component" value="Unassembled WGS sequence"/>
</dbReference>
<dbReference type="PANTHER" id="PTHR23506">
    <property type="entry name" value="GH10249P"/>
    <property type="match status" value="1"/>
</dbReference>
<evidence type="ECO:0000256" key="1">
    <source>
        <dbReference type="ARBA" id="ARBA00004141"/>
    </source>
</evidence>
<feature type="transmembrane region" description="Helical" evidence="6">
    <location>
        <begin position="92"/>
        <end position="109"/>
    </location>
</feature>
<keyword evidence="2" id="KW-0813">Transport</keyword>
<proteinExistence type="predicted"/>
<dbReference type="PANTHER" id="PTHR23506:SF26">
    <property type="entry name" value="MFS-TYPE TRANSPORTER SLC18B1"/>
    <property type="match status" value="1"/>
</dbReference>
<evidence type="ECO:0000256" key="2">
    <source>
        <dbReference type="ARBA" id="ARBA00022448"/>
    </source>
</evidence>
<feature type="transmembrane region" description="Helical" evidence="6">
    <location>
        <begin position="414"/>
        <end position="436"/>
    </location>
</feature>
<feature type="transmembrane region" description="Helical" evidence="6">
    <location>
        <begin position="24"/>
        <end position="48"/>
    </location>
</feature>
<feature type="transmembrane region" description="Helical" evidence="6">
    <location>
        <begin position="236"/>
        <end position="259"/>
    </location>
</feature>
<evidence type="ECO:0000256" key="3">
    <source>
        <dbReference type="ARBA" id="ARBA00022692"/>
    </source>
</evidence>
<name>A0ABD2KJZ7_9BILA</name>
<feature type="transmembrane region" description="Helical" evidence="6">
    <location>
        <begin position="313"/>
        <end position="333"/>
    </location>
</feature>
<evidence type="ECO:0000256" key="4">
    <source>
        <dbReference type="ARBA" id="ARBA00022989"/>
    </source>
</evidence>
<dbReference type="InterPro" id="IPR011701">
    <property type="entry name" value="MFS"/>
</dbReference>
<feature type="transmembrane region" description="Helical" evidence="6">
    <location>
        <begin position="186"/>
        <end position="208"/>
    </location>
</feature>
<protein>
    <recommendedName>
        <fullName evidence="9">MFS transporter</fullName>
    </recommendedName>
</protein>
<evidence type="ECO:0000313" key="8">
    <source>
        <dbReference type="Proteomes" id="UP001620626"/>
    </source>
</evidence>
<organism evidence="7 8">
    <name type="scientific">Heterodera trifolii</name>
    <dbReference type="NCBI Taxonomy" id="157864"/>
    <lineage>
        <taxon>Eukaryota</taxon>
        <taxon>Metazoa</taxon>
        <taxon>Ecdysozoa</taxon>
        <taxon>Nematoda</taxon>
        <taxon>Chromadorea</taxon>
        <taxon>Rhabditida</taxon>
        <taxon>Tylenchina</taxon>
        <taxon>Tylenchomorpha</taxon>
        <taxon>Tylenchoidea</taxon>
        <taxon>Heteroderidae</taxon>
        <taxon>Heteroderinae</taxon>
        <taxon>Heterodera</taxon>
    </lineage>
</organism>
<feature type="transmembrane region" description="Helical" evidence="6">
    <location>
        <begin position="279"/>
        <end position="301"/>
    </location>
</feature>
<reference evidence="7 8" key="1">
    <citation type="submission" date="2024-10" db="EMBL/GenBank/DDBJ databases">
        <authorList>
            <person name="Kim D."/>
        </authorList>
    </citation>
    <scope>NUCLEOTIDE SEQUENCE [LARGE SCALE GENOMIC DNA]</scope>
    <source>
        <strain evidence="7">BH-2024</strain>
    </source>
</reference>
<keyword evidence="4 6" id="KW-1133">Transmembrane helix</keyword>
<gene>
    <name evidence="7" type="ORF">niasHT_025848</name>
</gene>
<keyword evidence="5 6" id="KW-0472">Membrane</keyword>
<dbReference type="Gene3D" id="1.20.1250.20">
    <property type="entry name" value="MFS general substrate transporter like domains"/>
    <property type="match status" value="2"/>
</dbReference>
<keyword evidence="3 6" id="KW-0812">Transmembrane</keyword>
<evidence type="ECO:0000256" key="5">
    <source>
        <dbReference type="ARBA" id="ARBA00023136"/>
    </source>
</evidence>
<evidence type="ECO:0000256" key="6">
    <source>
        <dbReference type="SAM" id="Phobius"/>
    </source>
</evidence>
<comment type="caution">
    <text evidence="7">The sequence shown here is derived from an EMBL/GenBank/DDBJ whole genome shotgun (WGS) entry which is preliminary data.</text>
</comment>
<dbReference type="GO" id="GO:0016020">
    <property type="term" value="C:membrane"/>
    <property type="evidence" value="ECO:0007669"/>
    <property type="project" value="UniProtKB-SubCell"/>
</dbReference>
<feature type="transmembrane region" description="Helical" evidence="6">
    <location>
        <begin position="339"/>
        <end position="358"/>
    </location>
</feature>
<dbReference type="AlphaFoldDB" id="A0ABD2KJZ7"/>
<feature type="transmembrane region" description="Helical" evidence="6">
    <location>
        <begin position="153"/>
        <end position="174"/>
    </location>
</feature>
<dbReference type="InterPro" id="IPR036259">
    <property type="entry name" value="MFS_trans_sf"/>
</dbReference>
<dbReference type="Pfam" id="PF07690">
    <property type="entry name" value="MFS_1"/>
    <property type="match status" value="1"/>
</dbReference>
<sequence length="450" mass="47972">MVQLLSPAHLSAQTAEPRRNWQHLVIAALLIASNLFVGITFACIVPFFPIEANAKGLSTAQVGLVIGIFQLCSFFISPVFGKYLVVLRVHRAFIGGLLFTSLCTIALGLSPCLPFGTPFFAGVLLLRVGQAIGNASYSTSSWALIGHLFPQRIVLFTGLMQVAYGLGYVLGPLLGSVLFEIGGFGLPLYSVGLSFTFVIVPSIVLLLFNRHSSIIGIAVRSGAESGGKVPPRVLQLLAIPDLFLAITSMFLNSSCWYFYEPSLTIFMATFSLDCSASMMSGILIAITAAVYISSATIWTFLLQRYLSDQMRPMMLLISVGMVVAMFLMGPSPLLGLPNLMVTTIAFALLGFVAGAAYVPVFKWCVDASNNGGFDGTSPAICGCISGFIQSALALSAFLATSVGGLSAQHLGLPWTATLVAAIQLAFIVVQIVYWLLMKNSARNNSIHPIA</sequence>
<evidence type="ECO:0008006" key="9">
    <source>
        <dbReference type="Google" id="ProtNLM"/>
    </source>
</evidence>
<comment type="subcellular location">
    <subcellularLocation>
        <location evidence="1">Membrane</location>
        <topology evidence="1">Multi-pass membrane protein</topology>
    </subcellularLocation>
</comment>